<organism evidence="4 5">
    <name type="scientific">Virgibacillus sediminis</name>
    <dbReference type="NCBI Taxonomy" id="202260"/>
    <lineage>
        <taxon>Bacteria</taxon>
        <taxon>Bacillati</taxon>
        <taxon>Bacillota</taxon>
        <taxon>Bacilli</taxon>
        <taxon>Bacillales</taxon>
        <taxon>Bacillaceae</taxon>
        <taxon>Virgibacillus</taxon>
    </lineage>
</organism>
<protein>
    <submittedName>
        <fullName evidence="4">DUF1541 domain-containing protein</fullName>
    </submittedName>
</protein>
<proteinExistence type="predicted"/>
<dbReference type="InterPro" id="IPR011438">
    <property type="entry name" value="DUF1541"/>
</dbReference>
<feature type="region of interest" description="Disordered" evidence="1">
    <location>
        <begin position="24"/>
        <end position="92"/>
    </location>
</feature>
<reference evidence="5" key="1">
    <citation type="journal article" date="2019" name="Int. J. Syst. Evol. Microbiol.">
        <title>The Global Catalogue of Microorganisms (GCM) 10K type strain sequencing project: providing services to taxonomists for standard genome sequencing and annotation.</title>
        <authorList>
            <consortium name="The Broad Institute Genomics Platform"/>
            <consortium name="The Broad Institute Genome Sequencing Center for Infectious Disease"/>
            <person name="Wu L."/>
            <person name="Ma J."/>
        </authorList>
    </citation>
    <scope>NUCLEOTIDE SEQUENCE [LARGE SCALE GENOMIC DNA]</scope>
    <source>
        <strain evidence="5">KCTC 13193</strain>
    </source>
</reference>
<keyword evidence="5" id="KW-1185">Reference proteome</keyword>
<evidence type="ECO:0000313" key="4">
    <source>
        <dbReference type="EMBL" id="MFC2947043.1"/>
    </source>
</evidence>
<gene>
    <name evidence="4" type="ORF">ACFODW_01515</name>
</gene>
<evidence type="ECO:0000313" key="5">
    <source>
        <dbReference type="Proteomes" id="UP001595387"/>
    </source>
</evidence>
<feature type="chain" id="PRO_5045848466" evidence="2">
    <location>
        <begin position="19"/>
        <end position="214"/>
    </location>
</feature>
<dbReference type="PROSITE" id="PS51257">
    <property type="entry name" value="PROKAR_LIPOPROTEIN"/>
    <property type="match status" value="1"/>
</dbReference>
<dbReference type="Gene3D" id="2.30.30.1210">
    <property type="entry name" value="Domain of unknown function DUF1541"/>
    <property type="match status" value="1"/>
</dbReference>
<feature type="domain" description="DUF1541" evidence="3">
    <location>
        <begin position="94"/>
        <end position="145"/>
    </location>
</feature>
<dbReference type="Pfam" id="PF07563">
    <property type="entry name" value="DUF1541"/>
    <property type="match status" value="2"/>
</dbReference>
<keyword evidence="2" id="KW-0732">Signal</keyword>
<name>A0ABV7A287_9BACI</name>
<feature type="signal peptide" evidence="2">
    <location>
        <begin position="1"/>
        <end position="18"/>
    </location>
</feature>
<dbReference type="EMBL" id="JBHRRZ010000002">
    <property type="protein sequence ID" value="MFC2947043.1"/>
    <property type="molecule type" value="Genomic_DNA"/>
</dbReference>
<accession>A0ABV7A287</accession>
<evidence type="ECO:0000256" key="2">
    <source>
        <dbReference type="SAM" id="SignalP"/>
    </source>
</evidence>
<evidence type="ECO:0000259" key="3">
    <source>
        <dbReference type="Pfam" id="PF07563"/>
    </source>
</evidence>
<feature type="compositionally biased region" description="Basic and acidic residues" evidence="1">
    <location>
        <begin position="52"/>
        <end position="62"/>
    </location>
</feature>
<dbReference type="Proteomes" id="UP001595387">
    <property type="component" value="Unassembled WGS sequence"/>
</dbReference>
<feature type="domain" description="DUF1541" evidence="3">
    <location>
        <begin position="158"/>
        <end position="208"/>
    </location>
</feature>
<evidence type="ECO:0000256" key="1">
    <source>
        <dbReference type="SAM" id="MobiDB-lite"/>
    </source>
</evidence>
<comment type="caution">
    <text evidence="4">The sequence shown here is derived from an EMBL/GenBank/DDBJ whole genome shotgun (WGS) entry which is preliminary data.</text>
</comment>
<sequence>MRKIMLGLIMLAVTLVLAACGGAEEENSTQNNNEGTETEENMEMQSGESDDSENRQETKEGDTSDEESMEGHNHSSSGEVPASLEEAENPAYEPGSQAVITEGHMEGMEGAEATITGAYDTTAYMVSYTPVDGGEPVENHKWVIHEELENPGEEPLEPGEEVTLNADHMQGMDGATAEIDEANETTVYMVDFTTADGQEVTNHKWVTEGELAEE</sequence>
<dbReference type="RefSeq" id="WP_390301872.1">
    <property type="nucleotide sequence ID" value="NZ_JBHRRZ010000002.1"/>
</dbReference>